<keyword evidence="12 18" id="KW-0408">Iron</keyword>
<dbReference type="Proteomes" id="UP001595859">
    <property type="component" value="Unassembled WGS sequence"/>
</dbReference>
<keyword evidence="22" id="KW-1185">Reference proteome</keyword>
<evidence type="ECO:0000256" key="4">
    <source>
        <dbReference type="ARBA" id="ARBA00022448"/>
    </source>
</evidence>
<feature type="transmembrane region" description="Helical" evidence="18">
    <location>
        <begin position="126"/>
        <end position="144"/>
    </location>
</feature>
<evidence type="ECO:0000256" key="5">
    <source>
        <dbReference type="ARBA" id="ARBA00022617"/>
    </source>
</evidence>
<keyword evidence="9" id="KW-1278">Translocase</keyword>
<feature type="transmembrane region" description="Helical" evidence="18">
    <location>
        <begin position="208"/>
        <end position="229"/>
    </location>
</feature>
<comment type="similarity">
    <text evidence="3 17">Belongs to the heme-copper respiratory oxidase family.</text>
</comment>
<evidence type="ECO:0000256" key="17">
    <source>
        <dbReference type="RuleBase" id="RU000370"/>
    </source>
</evidence>
<sequence>MSVTQPPAASAGGVRELAASLERNWGEKPSLRSWFTTVDHKRIGRRYLVTAAVFFVIAGLNAAALRAQLTGPRKDLLTPEQYDQLFTVHGTAMIFLFATPMLFGFGNFLVPLMLGTRDMAFPRLNAFGYWVFLFAGLVMFASLATGSAPEGGWFAYVPLTTRPYLPGLGMDVYTLGLIFLGVSTTAGSINFIVTAFKFRAPGMSLNRVPIFVWSIVATSFMVLFALPALNLANALLFLDRRFGTNFFDVADGGNALLWQHLFWIFGHPDVYIIVLPALGIVSAIIPTFSRRGLVAYPLVVLSIVTIAIVSFGVWVHHMFATGLPSLSLSFFSAASLLITIPSGIQIFAWLATMVLGRVVVGVPFLFVLGFVATFVLGGLSGVMFGLVAFDQQVTDSYFVVAHFHYVLFGGAVFPIIAGLYYWFPKLTGRMFRRGPAVLAFWLVFAGMNLTFFPMHISGLLGMPRRIHTYPAGLGWDLWNLLATIGVVVLAAGLLLVLAGLVHGMRRGEQAPRDPWGGDTLEWVTDSPPKPYNFPVIPRVYGLHPAWDDRTDESLAEPEPDRTLAEGRQTPLTSELDGHYERPVEMAEESFVPFVAAFALLVLVVALLLGGYWIAAGAALFTAGTVARWLWPPQRTPEEAGVAT</sequence>
<dbReference type="PROSITE" id="PS50855">
    <property type="entry name" value="COX1"/>
    <property type="match status" value="1"/>
</dbReference>
<feature type="transmembrane region" description="Helical" evidence="18">
    <location>
        <begin position="590"/>
        <end position="614"/>
    </location>
</feature>
<dbReference type="InterPro" id="IPR023616">
    <property type="entry name" value="Cyt_c_oxase-like_su1_dom"/>
</dbReference>
<dbReference type="Pfam" id="PF00115">
    <property type="entry name" value="COX1"/>
    <property type="match status" value="1"/>
</dbReference>
<feature type="transmembrane region" description="Helical" evidence="18">
    <location>
        <begin position="270"/>
        <end position="288"/>
    </location>
</feature>
<keyword evidence="13 18" id="KW-0186">Copper</keyword>
<comment type="catalytic activity">
    <reaction evidence="16 18">
        <text>4 Fe(II)-[cytochrome c] + O2 + 8 H(+)(in) = 4 Fe(III)-[cytochrome c] + 2 H2O + 4 H(+)(out)</text>
        <dbReference type="Rhea" id="RHEA:11436"/>
        <dbReference type="Rhea" id="RHEA-COMP:10350"/>
        <dbReference type="Rhea" id="RHEA-COMP:14399"/>
        <dbReference type="ChEBI" id="CHEBI:15377"/>
        <dbReference type="ChEBI" id="CHEBI:15378"/>
        <dbReference type="ChEBI" id="CHEBI:15379"/>
        <dbReference type="ChEBI" id="CHEBI:29033"/>
        <dbReference type="ChEBI" id="CHEBI:29034"/>
        <dbReference type="EC" id="7.1.1.9"/>
    </reaction>
</comment>
<evidence type="ECO:0000256" key="7">
    <source>
        <dbReference type="ARBA" id="ARBA00022692"/>
    </source>
</evidence>
<dbReference type="PANTHER" id="PTHR10422">
    <property type="entry name" value="CYTOCHROME C OXIDASE SUBUNIT 1"/>
    <property type="match status" value="1"/>
</dbReference>
<keyword evidence="14 18" id="KW-0472">Membrane</keyword>
<dbReference type="InterPro" id="IPR014241">
    <property type="entry name" value="Cyt_c_oxidase_su1_bac"/>
</dbReference>
<evidence type="ECO:0000313" key="22">
    <source>
        <dbReference type="Proteomes" id="UP001595859"/>
    </source>
</evidence>
<gene>
    <name evidence="21" type="primary">ctaD</name>
    <name evidence="21" type="ORF">ACFPCV_38270</name>
</gene>
<feature type="transmembrane region" description="Helical" evidence="18">
    <location>
        <begin position="364"/>
        <end position="389"/>
    </location>
</feature>
<evidence type="ECO:0000256" key="6">
    <source>
        <dbReference type="ARBA" id="ARBA00022660"/>
    </source>
</evidence>
<evidence type="ECO:0000256" key="8">
    <source>
        <dbReference type="ARBA" id="ARBA00022723"/>
    </source>
</evidence>
<feature type="transmembrane region" description="Helical" evidence="18">
    <location>
        <begin position="47"/>
        <end position="65"/>
    </location>
</feature>
<feature type="region of interest" description="Disordered" evidence="19">
    <location>
        <begin position="550"/>
        <end position="576"/>
    </location>
</feature>
<dbReference type="InterPro" id="IPR036927">
    <property type="entry name" value="Cyt_c_oxase-like_su1_sf"/>
</dbReference>
<keyword evidence="5 17" id="KW-0349">Heme</keyword>
<feature type="transmembrane region" description="Helical" evidence="18">
    <location>
        <begin position="172"/>
        <end position="196"/>
    </location>
</feature>
<name>A0ABV9SG36_9PSEU</name>
<comment type="caution">
    <text evidence="21">The sequence shown here is derived from an EMBL/GenBank/DDBJ whole genome shotgun (WGS) entry which is preliminary data.</text>
</comment>
<keyword evidence="11 18" id="KW-1133">Transmembrane helix</keyword>
<dbReference type="InterPro" id="IPR000883">
    <property type="entry name" value="Cyt_C_Oxase_1"/>
</dbReference>
<keyword evidence="10 17" id="KW-0249">Electron transport</keyword>
<evidence type="ECO:0000256" key="14">
    <source>
        <dbReference type="ARBA" id="ARBA00023136"/>
    </source>
</evidence>
<feature type="transmembrane region" description="Helical" evidence="18">
    <location>
        <begin position="401"/>
        <end position="423"/>
    </location>
</feature>
<evidence type="ECO:0000256" key="16">
    <source>
        <dbReference type="ARBA" id="ARBA00047816"/>
    </source>
</evidence>
<protein>
    <recommendedName>
        <fullName evidence="18">Cytochrome c oxidase subunit 1</fullName>
        <ecNumber evidence="18">7.1.1.9</ecNumber>
    </recommendedName>
</protein>
<evidence type="ECO:0000256" key="2">
    <source>
        <dbReference type="ARBA" id="ARBA00004673"/>
    </source>
</evidence>
<keyword evidence="18" id="KW-1003">Cell membrane</keyword>
<evidence type="ECO:0000256" key="15">
    <source>
        <dbReference type="ARBA" id="ARBA00025218"/>
    </source>
</evidence>
<dbReference type="EC" id="7.1.1.9" evidence="18"/>
<evidence type="ECO:0000256" key="1">
    <source>
        <dbReference type="ARBA" id="ARBA00004141"/>
    </source>
</evidence>
<organism evidence="21 22">
    <name type="scientific">Actinophytocola glycyrrhizae</name>
    <dbReference type="NCBI Taxonomy" id="2044873"/>
    <lineage>
        <taxon>Bacteria</taxon>
        <taxon>Bacillati</taxon>
        <taxon>Actinomycetota</taxon>
        <taxon>Actinomycetes</taxon>
        <taxon>Pseudonocardiales</taxon>
        <taxon>Pseudonocardiaceae</taxon>
    </lineage>
</organism>
<dbReference type="PRINTS" id="PR01165">
    <property type="entry name" value="CYCOXIDASEI"/>
</dbReference>
<evidence type="ECO:0000256" key="9">
    <source>
        <dbReference type="ARBA" id="ARBA00022967"/>
    </source>
</evidence>
<dbReference type="RefSeq" id="WP_378062391.1">
    <property type="nucleotide sequence ID" value="NZ_JBHSIS010000028.1"/>
</dbReference>
<reference evidence="22" key="1">
    <citation type="journal article" date="2019" name="Int. J. Syst. Evol. Microbiol.">
        <title>The Global Catalogue of Microorganisms (GCM) 10K type strain sequencing project: providing services to taxonomists for standard genome sequencing and annotation.</title>
        <authorList>
            <consortium name="The Broad Institute Genomics Platform"/>
            <consortium name="The Broad Institute Genome Sequencing Center for Infectious Disease"/>
            <person name="Wu L."/>
            <person name="Ma J."/>
        </authorList>
    </citation>
    <scope>NUCLEOTIDE SEQUENCE [LARGE SCALE GENOMIC DNA]</scope>
    <source>
        <strain evidence="22">ZS-22-S1</strain>
    </source>
</reference>
<feature type="compositionally biased region" description="Basic and acidic residues" evidence="19">
    <location>
        <begin position="550"/>
        <end position="564"/>
    </location>
</feature>
<feature type="transmembrane region" description="Helical" evidence="18">
    <location>
        <begin position="477"/>
        <end position="501"/>
    </location>
</feature>
<dbReference type="InterPro" id="IPR023615">
    <property type="entry name" value="Cyt_c_Oxase_su1_BS"/>
</dbReference>
<feature type="transmembrane region" description="Helical" evidence="18">
    <location>
        <begin position="435"/>
        <end position="457"/>
    </location>
</feature>
<feature type="transmembrane region" description="Helical" evidence="18">
    <location>
        <begin position="85"/>
        <end position="114"/>
    </location>
</feature>
<accession>A0ABV9SG36</accession>
<evidence type="ECO:0000313" key="21">
    <source>
        <dbReference type="EMBL" id="MFC4859376.1"/>
    </source>
</evidence>
<feature type="domain" description="Cytochrome oxidase subunit I profile" evidence="20">
    <location>
        <begin position="34"/>
        <end position="540"/>
    </location>
</feature>
<comment type="pathway">
    <text evidence="2 18">Energy metabolism; oxidative phosphorylation.</text>
</comment>
<keyword evidence="6 17" id="KW-0679">Respiratory chain</keyword>
<keyword evidence="7 17" id="KW-0812">Transmembrane</keyword>
<proteinExistence type="inferred from homology"/>
<keyword evidence="8 18" id="KW-0479">Metal-binding</keyword>
<dbReference type="PANTHER" id="PTHR10422:SF18">
    <property type="entry name" value="CYTOCHROME C OXIDASE SUBUNIT 1"/>
    <property type="match status" value="1"/>
</dbReference>
<dbReference type="NCBIfam" id="TIGR02891">
    <property type="entry name" value="CtaD_CoxA"/>
    <property type="match status" value="1"/>
</dbReference>
<evidence type="ECO:0000256" key="18">
    <source>
        <dbReference type="RuleBase" id="RU363061"/>
    </source>
</evidence>
<comment type="function">
    <text evidence="15 18">Cytochrome c oxidase is the component of the respiratory chain that catalyzes the reduction of oxygen to water. Subunits 1-3 form the functional core of the enzyme complex. CO I is the catalytic subunit of the enzyme. Electrons originating in cytochrome c are transferred via the copper A center of subunit 2 and heme A of subunit 1 to the bimetallic center formed by heme A3 and copper B.</text>
</comment>
<keyword evidence="4 17" id="KW-0813">Transport</keyword>
<evidence type="ECO:0000256" key="11">
    <source>
        <dbReference type="ARBA" id="ARBA00022989"/>
    </source>
</evidence>
<evidence type="ECO:0000256" key="3">
    <source>
        <dbReference type="ARBA" id="ARBA00009578"/>
    </source>
</evidence>
<dbReference type="PROSITE" id="PS00077">
    <property type="entry name" value="COX1_CUB"/>
    <property type="match status" value="1"/>
</dbReference>
<dbReference type="SUPFAM" id="SSF81442">
    <property type="entry name" value="Cytochrome c oxidase subunit I-like"/>
    <property type="match status" value="1"/>
</dbReference>
<evidence type="ECO:0000256" key="10">
    <source>
        <dbReference type="ARBA" id="ARBA00022982"/>
    </source>
</evidence>
<evidence type="ECO:0000256" key="13">
    <source>
        <dbReference type="ARBA" id="ARBA00023008"/>
    </source>
</evidence>
<evidence type="ECO:0000259" key="20">
    <source>
        <dbReference type="PROSITE" id="PS50855"/>
    </source>
</evidence>
<feature type="transmembrane region" description="Helical" evidence="18">
    <location>
        <begin position="295"/>
        <end position="316"/>
    </location>
</feature>
<evidence type="ECO:0000256" key="19">
    <source>
        <dbReference type="SAM" id="MobiDB-lite"/>
    </source>
</evidence>
<dbReference type="EMBL" id="JBHSIS010000028">
    <property type="protein sequence ID" value="MFC4859376.1"/>
    <property type="molecule type" value="Genomic_DNA"/>
</dbReference>
<comment type="subcellular location">
    <subcellularLocation>
        <location evidence="18">Cell membrane</location>
        <topology evidence="18">Multi-pass membrane protein</topology>
    </subcellularLocation>
    <subcellularLocation>
        <location evidence="1">Membrane</location>
        <topology evidence="1">Multi-pass membrane protein</topology>
    </subcellularLocation>
</comment>
<feature type="transmembrane region" description="Helical" evidence="18">
    <location>
        <begin position="328"/>
        <end position="352"/>
    </location>
</feature>
<evidence type="ECO:0000256" key="12">
    <source>
        <dbReference type="ARBA" id="ARBA00023004"/>
    </source>
</evidence>
<dbReference type="Gene3D" id="1.20.210.10">
    <property type="entry name" value="Cytochrome c oxidase-like, subunit I domain"/>
    <property type="match status" value="1"/>
</dbReference>